<dbReference type="PROSITE" id="PS51679">
    <property type="entry name" value="SAM_MT_C5"/>
    <property type="match status" value="1"/>
</dbReference>
<protein>
    <recommendedName>
        <fullName evidence="7">Cytosine-specific methyltransferase</fullName>
        <ecNumber evidence="7">2.1.1.37</ecNumber>
    </recommendedName>
</protein>
<dbReference type="GO" id="GO:0003886">
    <property type="term" value="F:DNA (cytosine-5-)-methyltransferase activity"/>
    <property type="evidence" value="ECO:0007669"/>
    <property type="project" value="UniProtKB-EC"/>
</dbReference>
<dbReference type="Gene3D" id="3.90.120.10">
    <property type="entry name" value="DNA Methylase, subunit A, domain 2"/>
    <property type="match status" value="1"/>
</dbReference>
<dbReference type="PROSITE" id="PS00095">
    <property type="entry name" value="C5_MTASE_2"/>
    <property type="match status" value="1"/>
</dbReference>
<evidence type="ECO:0000256" key="1">
    <source>
        <dbReference type="ARBA" id="ARBA00022603"/>
    </source>
</evidence>
<dbReference type="KEGG" id="dcm:NIES806_25820"/>
<evidence type="ECO:0000256" key="2">
    <source>
        <dbReference type="ARBA" id="ARBA00022679"/>
    </source>
</evidence>
<dbReference type="SUPFAM" id="SSF53335">
    <property type="entry name" value="S-adenosyl-L-methionine-dependent methyltransferases"/>
    <property type="match status" value="1"/>
</dbReference>
<dbReference type="EMBL" id="AP018316">
    <property type="protein sequence ID" value="BAZ86370.1"/>
    <property type="molecule type" value="Genomic_DNA"/>
</dbReference>
<evidence type="ECO:0000256" key="4">
    <source>
        <dbReference type="ARBA" id="ARBA00022747"/>
    </source>
</evidence>
<comment type="similarity">
    <text evidence="5 6">Belongs to the class I-like SAM-binding methyltransferase superfamily. C5-methyltransferase family.</text>
</comment>
<dbReference type="NCBIfam" id="TIGR00675">
    <property type="entry name" value="dcm"/>
    <property type="match status" value="1"/>
</dbReference>
<dbReference type="PANTHER" id="PTHR46098">
    <property type="entry name" value="TRNA (CYTOSINE(38)-C(5))-METHYLTRANSFERASE"/>
    <property type="match status" value="1"/>
</dbReference>
<evidence type="ECO:0000256" key="5">
    <source>
        <dbReference type="PROSITE-ProRule" id="PRU01016"/>
    </source>
</evidence>
<comment type="catalytic activity">
    <reaction evidence="7">
        <text>a 2'-deoxycytidine in DNA + S-adenosyl-L-methionine = a 5-methyl-2'-deoxycytidine in DNA + S-adenosyl-L-homocysteine + H(+)</text>
        <dbReference type="Rhea" id="RHEA:13681"/>
        <dbReference type="Rhea" id="RHEA-COMP:11369"/>
        <dbReference type="Rhea" id="RHEA-COMP:11370"/>
        <dbReference type="ChEBI" id="CHEBI:15378"/>
        <dbReference type="ChEBI" id="CHEBI:57856"/>
        <dbReference type="ChEBI" id="CHEBI:59789"/>
        <dbReference type="ChEBI" id="CHEBI:85452"/>
        <dbReference type="ChEBI" id="CHEBI:85454"/>
        <dbReference type="EC" id="2.1.1.37"/>
    </reaction>
</comment>
<dbReference type="InterPro" id="IPR031303">
    <property type="entry name" value="C5_meth_CS"/>
</dbReference>
<dbReference type="Proteomes" id="UP000218702">
    <property type="component" value="Chromosome"/>
</dbReference>
<dbReference type="AlphaFoldDB" id="A0A1Z4V4A1"/>
<sequence>MNTPMKSSPLKVIDVFSGCGGLSLGFQNSGFEIVAAFENWKSAINVYQQNFHHPIFEYDLSQVNNDYLIFKELLPDVIIGGPPCKDFSSAGKRNEDLGRGDLSITFAEIVANVSSQWFVLENVALFRKSHKYQEFKQILKSAGYGLTEKVLDASLCGVPQKRKRFFCIGELGGKDDNLKTYLESNLSKKPTTIRDYLGNSLGLEYYYRHPRSYQRRAIFSIDEPSPTIRGVNRPIPKTYQQHPGDVAPLTPDLRPLTTRERSYLQTFSDDFIFAGSKTDLEQMIGNAVPIKLAEYVAKCLLMYIQDQNKYHISNVMIPLTG</sequence>
<dbReference type="GO" id="GO:0032259">
    <property type="term" value="P:methylation"/>
    <property type="evidence" value="ECO:0007669"/>
    <property type="project" value="UniProtKB-KW"/>
</dbReference>
<reference evidence="8 9" key="1">
    <citation type="submission" date="2017-06" db="EMBL/GenBank/DDBJ databases">
        <title>Genome sequencing of cyanobaciteial culture collection at National Institute for Environmental Studies (NIES).</title>
        <authorList>
            <person name="Hirose Y."/>
            <person name="Shimura Y."/>
            <person name="Fujisawa T."/>
            <person name="Nakamura Y."/>
            <person name="Kawachi M."/>
        </authorList>
    </citation>
    <scope>NUCLEOTIDE SEQUENCE [LARGE SCALE GENOMIC DNA]</scope>
    <source>
        <strain evidence="8 9">NIES-806</strain>
    </source>
</reference>
<gene>
    <name evidence="8" type="ORF">NIES806_25820</name>
</gene>
<evidence type="ECO:0000256" key="6">
    <source>
        <dbReference type="RuleBase" id="RU000416"/>
    </source>
</evidence>
<evidence type="ECO:0000256" key="7">
    <source>
        <dbReference type="RuleBase" id="RU000417"/>
    </source>
</evidence>
<dbReference type="REBASE" id="207242">
    <property type="entry name" value="M.Dco806ORF25820P"/>
</dbReference>
<accession>A0A1Z4V4A1</accession>
<organism evidence="8 9">
    <name type="scientific">Dolichospermum compactum NIES-806</name>
    <dbReference type="NCBI Taxonomy" id="1973481"/>
    <lineage>
        <taxon>Bacteria</taxon>
        <taxon>Bacillati</taxon>
        <taxon>Cyanobacteriota</taxon>
        <taxon>Cyanophyceae</taxon>
        <taxon>Nostocales</taxon>
        <taxon>Aphanizomenonaceae</taxon>
        <taxon>Dolichospermum</taxon>
        <taxon>Dolichospermum compactum</taxon>
    </lineage>
</organism>
<dbReference type="InterPro" id="IPR050750">
    <property type="entry name" value="C5-MTase"/>
</dbReference>
<dbReference type="CDD" id="cd00315">
    <property type="entry name" value="Cyt_C5_DNA_methylase"/>
    <property type="match status" value="1"/>
</dbReference>
<keyword evidence="2 5" id="KW-0808">Transferase</keyword>
<keyword evidence="1 5" id="KW-0489">Methyltransferase</keyword>
<dbReference type="PRINTS" id="PR00105">
    <property type="entry name" value="C5METTRFRASE"/>
</dbReference>
<keyword evidence="4" id="KW-0680">Restriction system</keyword>
<dbReference type="InterPro" id="IPR001525">
    <property type="entry name" value="C5_MeTfrase"/>
</dbReference>
<proteinExistence type="inferred from homology"/>
<evidence type="ECO:0000313" key="9">
    <source>
        <dbReference type="Proteomes" id="UP000218702"/>
    </source>
</evidence>
<dbReference type="PANTHER" id="PTHR46098:SF1">
    <property type="entry name" value="TRNA (CYTOSINE(38)-C(5))-METHYLTRANSFERASE"/>
    <property type="match status" value="1"/>
</dbReference>
<dbReference type="Pfam" id="PF00145">
    <property type="entry name" value="DNA_methylase"/>
    <property type="match status" value="1"/>
</dbReference>
<dbReference type="EC" id="2.1.1.37" evidence="7"/>
<dbReference type="InterPro" id="IPR029063">
    <property type="entry name" value="SAM-dependent_MTases_sf"/>
</dbReference>
<dbReference type="PROSITE" id="PS00094">
    <property type="entry name" value="C5_MTASE_1"/>
    <property type="match status" value="1"/>
</dbReference>
<evidence type="ECO:0000313" key="8">
    <source>
        <dbReference type="EMBL" id="BAZ86370.1"/>
    </source>
</evidence>
<dbReference type="InterPro" id="IPR018117">
    <property type="entry name" value="C5_DNA_meth_AS"/>
</dbReference>
<evidence type="ECO:0000256" key="3">
    <source>
        <dbReference type="ARBA" id="ARBA00022691"/>
    </source>
</evidence>
<feature type="active site" evidence="5">
    <location>
        <position position="84"/>
    </location>
</feature>
<keyword evidence="9" id="KW-1185">Reference proteome</keyword>
<name>A0A1Z4V4A1_9CYAN</name>
<keyword evidence="3 5" id="KW-0949">S-adenosyl-L-methionine</keyword>
<dbReference type="Gene3D" id="3.40.50.150">
    <property type="entry name" value="Vaccinia Virus protein VP39"/>
    <property type="match status" value="1"/>
</dbReference>
<dbReference type="GO" id="GO:0009307">
    <property type="term" value="P:DNA restriction-modification system"/>
    <property type="evidence" value="ECO:0007669"/>
    <property type="project" value="UniProtKB-KW"/>
</dbReference>